<evidence type="ECO:0000256" key="1">
    <source>
        <dbReference type="SAM" id="Phobius"/>
    </source>
</evidence>
<feature type="transmembrane region" description="Helical" evidence="1">
    <location>
        <begin position="25"/>
        <end position="43"/>
    </location>
</feature>
<comment type="caution">
    <text evidence="2">The sequence shown here is derived from an EMBL/GenBank/DDBJ whole genome shotgun (WGS) entry which is preliminary data.</text>
</comment>
<evidence type="ECO:0000313" key="2">
    <source>
        <dbReference type="EMBL" id="MFC3105450.1"/>
    </source>
</evidence>
<gene>
    <name evidence="2" type="ORF">ACFOSU_16365</name>
</gene>
<feature type="transmembrane region" description="Helical" evidence="1">
    <location>
        <begin position="49"/>
        <end position="67"/>
    </location>
</feature>
<keyword evidence="1" id="KW-1133">Transmembrane helix</keyword>
<keyword evidence="3" id="KW-1185">Reference proteome</keyword>
<dbReference type="Proteomes" id="UP001595462">
    <property type="component" value="Unassembled WGS sequence"/>
</dbReference>
<reference evidence="3" key="1">
    <citation type="journal article" date="2019" name="Int. J. Syst. Evol. Microbiol.">
        <title>The Global Catalogue of Microorganisms (GCM) 10K type strain sequencing project: providing services to taxonomists for standard genome sequencing and annotation.</title>
        <authorList>
            <consortium name="The Broad Institute Genomics Platform"/>
            <consortium name="The Broad Institute Genome Sequencing Center for Infectious Disease"/>
            <person name="Wu L."/>
            <person name="Ma J."/>
        </authorList>
    </citation>
    <scope>NUCLEOTIDE SEQUENCE [LARGE SCALE GENOMIC DNA]</scope>
    <source>
        <strain evidence="3">KCTC 52640</strain>
    </source>
</reference>
<accession>A0ABV7EVN1</accession>
<dbReference type="EMBL" id="JBHRSS010000008">
    <property type="protein sequence ID" value="MFC3105450.1"/>
    <property type="molecule type" value="Genomic_DNA"/>
</dbReference>
<name>A0ABV7EVN1_9GAMM</name>
<keyword evidence="1" id="KW-0472">Membrane</keyword>
<keyword evidence="1" id="KW-0812">Transmembrane</keyword>
<protein>
    <submittedName>
        <fullName evidence="2">Uncharacterized protein</fullName>
    </submittedName>
</protein>
<proteinExistence type="predicted"/>
<dbReference type="RefSeq" id="WP_380690995.1">
    <property type="nucleotide sequence ID" value="NZ_JBHRSS010000008.1"/>
</dbReference>
<evidence type="ECO:0000313" key="3">
    <source>
        <dbReference type="Proteomes" id="UP001595462"/>
    </source>
</evidence>
<organism evidence="2 3">
    <name type="scientific">Salinisphaera aquimarina</name>
    <dbReference type="NCBI Taxonomy" id="2094031"/>
    <lineage>
        <taxon>Bacteria</taxon>
        <taxon>Pseudomonadati</taxon>
        <taxon>Pseudomonadota</taxon>
        <taxon>Gammaproteobacteria</taxon>
        <taxon>Salinisphaerales</taxon>
        <taxon>Salinisphaeraceae</taxon>
        <taxon>Salinisphaera</taxon>
    </lineage>
</organism>
<sequence length="102" mass="11044">MTTDNNAQTQSTAAPQGRFRTMARWLGVGAAVALAATVIVLAIMNWQSVLIVLAVAAILGLMLKNGIPKSNHDGDLEWRYGLAGPGWYRGDTFICSDERDDH</sequence>